<evidence type="ECO:0000313" key="1">
    <source>
        <dbReference type="EMBL" id="WBO85433.1"/>
    </source>
</evidence>
<dbReference type="Proteomes" id="UP001211872">
    <property type="component" value="Chromosome"/>
</dbReference>
<gene>
    <name evidence="1" type="ORF">O9Z63_04125</name>
</gene>
<dbReference type="Pfam" id="PF11964">
    <property type="entry name" value="SpoIIAA-like"/>
    <property type="match status" value="1"/>
</dbReference>
<dbReference type="RefSeq" id="WP_044013160.1">
    <property type="nucleotide sequence ID" value="NZ_CP115396.1"/>
</dbReference>
<keyword evidence="2" id="KW-1185">Reference proteome</keyword>
<sequence length="122" mass="13909">MIYHSPEHNYLLAEWRGHHDSESARLGCQRLLQEVYKTGSKRLLNDSSEVFGEWKELAAWIGATFIPQLQQAGIEAIAWVNAMDWPARSCVASSVHHTPHPVVTIFDFDQLEEARHWLQAGS</sequence>
<reference evidence="1 2" key="1">
    <citation type="journal article" date="2011" name="Int. J. Syst. Evol. Microbiol.">
        <title>Hymenobacter yonginensis sp. nov., isolated from a mesotrophic artificial lake.</title>
        <authorList>
            <person name="Joung Y."/>
            <person name="Cho S.H."/>
            <person name="Kim H."/>
            <person name="Kim S.B."/>
            <person name="Joh K."/>
        </authorList>
    </citation>
    <scope>NUCLEOTIDE SEQUENCE [LARGE SCALE GENOMIC DNA]</scope>
    <source>
        <strain evidence="1 2">KCTC 22745</strain>
    </source>
</reference>
<evidence type="ECO:0000313" key="2">
    <source>
        <dbReference type="Proteomes" id="UP001211872"/>
    </source>
</evidence>
<protein>
    <submittedName>
        <fullName evidence="1">STAS/SEC14 domain-containing protein</fullName>
    </submittedName>
</protein>
<dbReference type="InterPro" id="IPR021866">
    <property type="entry name" value="SpoIIAA-like"/>
</dbReference>
<proteinExistence type="predicted"/>
<dbReference type="EMBL" id="CP115396">
    <property type="protein sequence ID" value="WBO85433.1"/>
    <property type="molecule type" value="Genomic_DNA"/>
</dbReference>
<accession>A0ABY7PRH4</accession>
<organism evidence="1 2">
    <name type="scientific">Hymenobacter yonginensis</name>
    <dbReference type="NCBI Taxonomy" id="748197"/>
    <lineage>
        <taxon>Bacteria</taxon>
        <taxon>Pseudomonadati</taxon>
        <taxon>Bacteroidota</taxon>
        <taxon>Cytophagia</taxon>
        <taxon>Cytophagales</taxon>
        <taxon>Hymenobacteraceae</taxon>
        <taxon>Hymenobacter</taxon>
    </lineage>
</organism>
<name>A0ABY7PRH4_9BACT</name>